<accession>A0A0W8FJV3</accession>
<organism evidence="1">
    <name type="scientific">hydrocarbon metagenome</name>
    <dbReference type="NCBI Taxonomy" id="938273"/>
    <lineage>
        <taxon>unclassified sequences</taxon>
        <taxon>metagenomes</taxon>
        <taxon>ecological metagenomes</taxon>
    </lineage>
</organism>
<gene>
    <name evidence="1" type="ORF">ASZ90_009046</name>
</gene>
<evidence type="ECO:0000313" key="1">
    <source>
        <dbReference type="EMBL" id="KUG21197.1"/>
    </source>
</evidence>
<sequence>MPGIAAAGEGERLVLKAEHGGVVPVGDRAEADVFVVLLRHPVLPPDLGMGEHPEGKVFDAPFGPDKGGFGNIGSLLPDGAGCASDKEIDRQIADDLSIKRHNVPGLCNDLPDIAPPQVVLLCNRAHERDVFCRHLDEHPLLRFCKHDLPGGHALFAEVDAIGGKGGAEGAGHLARAPRKPCRTQVAAGEDLSRLRHLEDRIDQQLLGIRIPYLDARPILRLGILGKIARRERCAAEPVASGGRPDEHQAAARLLDPCRQVAIRVHDAHTDDVHERIAAVTGIEDQLPADDRDTDAVAVVPDPGDHMLKQIPVLLAIQRAEIEGIHEGDRACAHGEDVPHDPADPGGGTVVGIHVTRMVMALHPYCNGAGIAEAHDGGIVSRTQQHTRTIGGEGFEQGLCGPIAAVFAPEVLEAGNLDVCQVAL</sequence>
<protein>
    <submittedName>
        <fullName evidence="1">Uncharacterized protein</fullName>
    </submittedName>
</protein>
<dbReference type="AlphaFoldDB" id="A0A0W8FJV3"/>
<reference evidence="1" key="1">
    <citation type="journal article" date="2015" name="Proc. Natl. Acad. Sci. U.S.A.">
        <title>Networks of energetic and metabolic interactions define dynamics in microbial communities.</title>
        <authorList>
            <person name="Embree M."/>
            <person name="Liu J.K."/>
            <person name="Al-Bassam M.M."/>
            <person name="Zengler K."/>
        </authorList>
    </citation>
    <scope>NUCLEOTIDE SEQUENCE</scope>
</reference>
<comment type="caution">
    <text evidence="1">The sequence shown here is derived from an EMBL/GenBank/DDBJ whole genome shotgun (WGS) entry which is preliminary data.</text>
</comment>
<proteinExistence type="predicted"/>
<name>A0A0W8FJV3_9ZZZZ</name>
<dbReference type="EMBL" id="LNQE01001090">
    <property type="protein sequence ID" value="KUG21197.1"/>
    <property type="molecule type" value="Genomic_DNA"/>
</dbReference>